<dbReference type="Proteomes" id="UP000319771">
    <property type="component" value="Unassembled WGS sequence"/>
</dbReference>
<feature type="transmembrane region" description="Helical" evidence="8">
    <location>
        <begin position="190"/>
        <end position="208"/>
    </location>
</feature>
<evidence type="ECO:0000256" key="4">
    <source>
        <dbReference type="ARBA" id="ARBA00022475"/>
    </source>
</evidence>
<comment type="similarity">
    <text evidence="2">Belongs to the peptide transporter carbon starvation (CstA) (TC 2.A.114) family.</text>
</comment>
<feature type="transmembrane region" description="Helical" evidence="8">
    <location>
        <begin position="6"/>
        <end position="27"/>
    </location>
</feature>
<feature type="transmembrane region" description="Helical" evidence="8">
    <location>
        <begin position="256"/>
        <end position="273"/>
    </location>
</feature>
<evidence type="ECO:0000256" key="8">
    <source>
        <dbReference type="SAM" id="Phobius"/>
    </source>
</evidence>
<dbReference type="PANTHER" id="PTHR30252:SF3">
    <property type="entry name" value="PYRUVATE_PROTON SYMPORTER BTST"/>
    <property type="match status" value="1"/>
</dbReference>
<dbReference type="EMBL" id="VBPB01000005">
    <property type="protein sequence ID" value="TMQ74241.1"/>
    <property type="molecule type" value="Genomic_DNA"/>
</dbReference>
<feature type="transmembrane region" description="Helical" evidence="8">
    <location>
        <begin position="158"/>
        <end position="178"/>
    </location>
</feature>
<evidence type="ECO:0000259" key="9">
    <source>
        <dbReference type="Pfam" id="PF02554"/>
    </source>
</evidence>
<feature type="transmembrane region" description="Helical" evidence="8">
    <location>
        <begin position="520"/>
        <end position="541"/>
    </location>
</feature>
<dbReference type="GO" id="GO:0005886">
    <property type="term" value="C:plasma membrane"/>
    <property type="evidence" value="ECO:0007669"/>
    <property type="project" value="UniProtKB-SubCell"/>
</dbReference>
<keyword evidence="5 8" id="KW-0812">Transmembrane</keyword>
<feature type="domain" description="CstA N-terminal" evidence="9">
    <location>
        <begin position="3"/>
        <end position="538"/>
    </location>
</feature>
<gene>
    <name evidence="10" type="ORF">E6K81_00445</name>
</gene>
<name>A0A538UEB3_UNCEI</name>
<feature type="transmembrane region" description="Helical" evidence="8">
    <location>
        <begin position="418"/>
        <end position="439"/>
    </location>
</feature>
<dbReference type="PANTHER" id="PTHR30252">
    <property type="entry name" value="INNER MEMBRANE PEPTIDE TRANSPORTER"/>
    <property type="match status" value="1"/>
</dbReference>
<evidence type="ECO:0000256" key="3">
    <source>
        <dbReference type="ARBA" id="ARBA00022448"/>
    </source>
</evidence>
<protein>
    <submittedName>
        <fullName evidence="10">Carbon starvation protein A</fullName>
    </submittedName>
</protein>
<proteinExistence type="inferred from homology"/>
<dbReference type="AlphaFoldDB" id="A0A538UEB3"/>
<feature type="transmembrane region" description="Helical" evidence="8">
    <location>
        <begin position="130"/>
        <end position="152"/>
    </location>
</feature>
<evidence type="ECO:0000256" key="5">
    <source>
        <dbReference type="ARBA" id="ARBA00022692"/>
    </source>
</evidence>
<dbReference type="GO" id="GO:0009267">
    <property type="term" value="P:cellular response to starvation"/>
    <property type="evidence" value="ECO:0007669"/>
    <property type="project" value="InterPro"/>
</dbReference>
<feature type="transmembrane region" description="Helical" evidence="8">
    <location>
        <begin position="460"/>
        <end position="480"/>
    </location>
</feature>
<sequence length="619" mass="65738">MPALYLVIVSALVALIAYRTYGAFLAAKVATLDDLRRTPAHTRRDGRDYVPTHRWVLFGHHFAAIAGAGPLIGPVLAAQFGYLPGFLWLLVGSVLAGGVHDLVILTASVRGGGRSLANIAREQVGPLTGSATAIAIVFVMTVALAVMALVVVNSLKQSAWGVFSIACTIPIALAMGLWTYRIRPGAVRSATAIGVVLLLAAVGAGAWVQQSPLNAWFRHTRPTIGYAIMAYGFVASVLPVWLLLCPRDYLSSFMKIGAVLLLAVGVILVNPRLQMPAFSPYLSGGPVFPGAVFPFVFITIACGAISGFHSLIASGTTPKMIERERDILPIAYGAMVLEGFVGVIALIAACALHPNDYFAINCRPEVFAKLGLAVQHLHDLEAQVGETLSGRTGGAVSLAVGMAQVFSGLPKMRGLMSFWYHFAIMFEAMFVLTLIDTGTRVTRYMLQEVGSMVAPALGSWRGLTPSLLFSALAVGAWGYFLETGTVSALWPMLGVANQLLAAFALAIGTSWLINTGKSRYLACTLVPLAFMCVNTLTAGWLNLSVNYLAPQLRAGAPDLSAAFLAAPWPARIQCLVTLVIMALLLVVLADSVPRWVAVLRGRRASVMARDPALPETAAP</sequence>
<dbReference type="InterPro" id="IPR051605">
    <property type="entry name" value="CstA"/>
</dbReference>
<dbReference type="InterPro" id="IPR003706">
    <property type="entry name" value="CstA_N"/>
</dbReference>
<evidence type="ECO:0000256" key="1">
    <source>
        <dbReference type="ARBA" id="ARBA00004651"/>
    </source>
</evidence>
<keyword evidence="6 8" id="KW-1133">Transmembrane helix</keyword>
<evidence type="ECO:0000256" key="6">
    <source>
        <dbReference type="ARBA" id="ARBA00022989"/>
    </source>
</evidence>
<evidence type="ECO:0000256" key="7">
    <source>
        <dbReference type="ARBA" id="ARBA00023136"/>
    </source>
</evidence>
<reference evidence="10 11" key="1">
    <citation type="journal article" date="2019" name="Nat. Microbiol.">
        <title>Mediterranean grassland soil C-N compound turnover is dependent on rainfall and depth, and is mediated by genomically divergent microorganisms.</title>
        <authorList>
            <person name="Diamond S."/>
            <person name="Andeer P.F."/>
            <person name="Li Z."/>
            <person name="Crits-Christoph A."/>
            <person name="Burstein D."/>
            <person name="Anantharaman K."/>
            <person name="Lane K.R."/>
            <person name="Thomas B.C."/>
            <person name="Pan C."/>
            <person name="Northen T.R."/>
            <person name="Banfield J.F."/>
        </authorList>
    </citation>
    <scope>NUCLEOTIDE SEQUENCE [LARGE SCALE GENOMIC DNA]</scope>
    <source>
        <strain evidence="10">WS_11</strain>
    </source>
</reference>
<keyword evidence="3" id="KW-0813">Transport</keyword>
<feature type="transmembrane region" description="Helical" evidence="8">
    <location>
        <begin position="223"/>
        <end position="244"/>
    </location>
</feature>
<organism evidence="10 11">
    <name type="scientific">Eiseniibacteriota bacterium</name>
    <dbReference type="NCBI Taxonomy" id="2212470"/>
    <lineage>
        <taxon>Bacteria</taxon>
        <taxon>Candidatus Eiseniibacteriota</taxon>
    </lineage>
</organism>
<keyword evidence="4" id="KW-1003">Cell membrane</keyword>
<evidence type="ECO:0000313" key="10">
    <source>
        <dbReference type="EMBL" id="TMQ74241.1"/>
    </source>
</evidence>
<feature type="transmembrane region" description="Helical" evidence="8">
    <location>
        <begin position="293"/>
        <end position="315"/>
    </location>
</feature>
<feature type="transmembrane region" description="Helical" evidence="8">
    <location>
        <begin position="55"/>
        <end position="80"/>
    </location>
</feature>
<keyword evidence="7 8" id="KW-0472">Membrane</keyword>
<comment type="caution">
    <text evidence="10">The sequence shown here is derived from an EMBL/GenBank/DDBJ whole genome shotgun (WGS) entry which is preliminary data.</text>
</comment>
<feature type="transmembrane region" description="Helical" evidence="8">
    <location>
        <begin position="327"/>
        <end position="349"/>
    </location>
</feature>
<feature type="transmembrane region" description="Helical" evidence="8">
    <location>
        <begin position="570"/>
        <end position="592"/>
    </location>
</feature>
<feature type="transmembrane region" description="Helical" evidence="8">
    <location>
        <begin position="492"/>
        <end position="513"/>
    </location>
</feature>
<evidence type="ECO:0000256" key="2">
    <source>
        <dbReference type="ARBA" id="ARBA00007755"/>
    </source>
</evidence>
<dbReference type="Pfam" id="PF02554">
    <property type="entry name" value="CstA"/>
    <property type="match status" value="1"/>
</dbReference>
<accession>A0A538UEB3</accession>
<comment type="subcellular location">
    <subcellularLocation>
        <location evidence="1">Cell membrane</location>
        <topology evidence="1">Multi-pass membrane protein</topology>
    </subcellularLocation>
</comment>
<evidence type="ECO:0000313" key="11">
    <source>
        <dbReference type="Proteomes" id="UP000319771"/>
    </source>
</evidence>
<feature type="transmembrane region" description="Helical" evidence="8">
    <location>
        <begin position="86"/>
        <end position="109"/>
    </location>
</feature>